<dbReference type="Proteomes" id="UP000054166">
    <property type="component" value="Unassembled WGS sequence"/>
</dbReference>
<evidence type="ECO:0000313" key="2">
    <source>
        <dbReference type="Proteomes" id="UP000054166"/>
    </source>
</evidence>
<organism evidence="1 2">
    <name type="scientific">Piloderma croceum (strain F 1598)</name>
    <dbReference type="NCBI Taxonomy" id="765440"/>
    <lineage>
        <taxon>Eukaryota</taxon>
        <taxon>Fungi</taxon>
        <taxon>Dikarya</taxon>
        <taxon>Basidiomycota</taxon>
        <taxon>Agaricomycotina</taxon>
        <taxon>Agaricomycetes</taxon>
        <taxon>Agaricomycetidae</taxon>
        <taxon>Atheliales</taxon>
        <taxon>Atheliaceae</taxon>
        <taxon>Piloderma</taxon>
    </lineage>
</organism>
<reference evidence="1 2" key="1">
    <citation type="submission" date="2014-04" db="EMBL/GenBank/DDBJ databases">
        <authorList>
            <consortium name="DOE Joint Genome Institute"/>
            <person name="Kuo A."/>
            <person name="Tarkka M."/>
            <person name="Buscot F."/>
            <person name="Kohler A."/>
            <person name="Nagy L.G."/>
            <person name="Floudas D."/>
            <person name="Copeland A."/>
            <person name="Barry K.W."/>
            <person name="Cichocki N."/>
            <person name="Veneault-Fourrey C."/>
            <person name="LaButti K."/>
            <person name="Lindquist E.A."/>
            <person name="Lipzen A."/>
            <person name="Lundell T."/>
            <person name="Morin E."/>
            <person name="Murat C."/>
            <person name="Sun H."/>
            <person name="Tunlid A."/>
            <person name="Henrissat B."/>
            <person name="Grigoriev I.V."/>
            <person name="Hibbett D.S."/>
            <person name="Martin F."/>
            <person name="Nordberg H.P."/>
            <person name="Cantor M.N."/>
            <person name="Hua S.X."/>
        </authorList>
    </citation>
    <scope>NUCLEOTIDE SEQUENCE [LARGE SCALE GENOMIC DNA]</scope>
    <source>
        <strain evidence="1 2">F 1598</strain>
    </source>
</reference>
<gene>
    <name evidence="1" type="ORF">PILCRDRAFT_813371</name>
</gene>
<protein>
    <submittedName>
        <fullName evidence="1">Uncharacterized protein</fullName>
    </submittedName>
</protein>
<dbReference type="InParanoid" id="A0A0C3CI12"/>
<reference evidence="2" key="2">
    <citation type="submission" date="2015-01" db="EMBL/GenBank/DDBJ databases">
        <title>Evolutionary Origins and Diversification of the Mycorrhizal Mutualists.</title>
        <authorList>
            <consortium name="DOE Joint Genome Institute"/>
            <consortium name="Mycorrhizal Genomics Consortium"/>
            <person name="Kohler A."/>
            <person name="Kuo A."/>
            <person name="Nagy L.G."/>
            <person name="Floudas D."/>
            <person name="Copeland A."/>
            <person name="Barry K.W."/>
            <person name="Cichocki N."/>
            <person name="Veneault-Fourrey C."/>
            <person name="LaButti K."/>
            <person name="Lindquist E.A."/>
            <person name="Lipzen A."/>
            <person name="Lundell T."/>
            <person name="Morin E."/>
            <person name="Murat C."/>
            <person name="Riley R."/>
            <person name="Ohm R."/>
            <person name="Sun H."/>
            <person name="Tunlid A."/>
            <person name="Henrissat B."/>
            <person name="Grigoriev I.V."/>
            <person name="Hibbett D.S."/>
            <person name="Martin F."/>
        </authorList>
    </citation>
    <scope>NUCLEOTIDE SEQUENCE [LARGE SCALE GENOMIC DNA]</scope>
    <source>
        <strain evidence="2">F 1598</strain>
    </source>
</reference>
<dbReference type="AlphaFoldDB" id="A0A0C3CI12"/>
<sequence length="163" mass="18012">MSSSTDSISEDKAEAAVEGFLSVVQPSDKLEHIILKLKEAVTSAVSDAGSQLILAVKISTSQDREDARKKIQTFFYNSCPAYVAPEKADDWDSDRDFVVLNEWENSWGPIYFAGHCWGGIFSCEIGPLQSGTLSWRLITKTRSTSSRTHLFPPYSTLNLSITA</sequence>
<name>A0A0C3CI12_PILCF</name>
<dbReference type="EMBL" id="KN832975">
    <property type="protein sequence ID" value="KIM89432.1"/>
    <property type="molecule type" value="Genomic_DNA"/>
</dbReference>
<proteinExistence type="predicted"/>
<evidence type="ECO:0000313" key="1">
    <source>
        <dbReference type="EMBL" id="KIM89432.1"/>
    </source>
</evidence>
<accession>A0A0C3CI12</accession>
<dbReference type="HOGENOM" id="CLU_1627706_0_0_1"/>
<keyword evidence="2" id="KW-1185">Reference proteome</keyword>